<feature type="non-terminal residue" evidence="2">
    <location>
        <position position="1"/>
    </location>
</feature>
<evidence type="ECO:0000256" key="1">
    <source>
        <dbReference type="SAM" id="MobiDB-lite"/>
    </source>
</evidence>
<evidence type="ECO:0000313" key="2">
    <source>
        <dbReference type="EMBL" id="JAR86828.1"/>
    </source>
</evidence>
<dbReference type="EMBL" id="GEIB01001395">
    <property type="protein sequence ID" value="JAR86828.1"/>
    <property type="molecule type" value="Transcribed_RNA"/>
</dbReference>
<proteinExistence type="predicted"/>
<feature type="compositionally biased region" description="Low complexity" evidence="1">
    <location>
        <begin position="32"/>
        <end position="47"/>
    </location>
</feature>
<feature type="region of interest" description="Disordered" evidence="1">
    <location>
        <begin position="87"/>
        <end position="169"/>
    </location>
</feature>
<protein>
    <submittedName>
        <fullName evidence="2">Uncharacterized protein</fullName>
    </submittedName>
</protein>
<feature type="non-terminal residue" evidence="2">
    <location>
        <position position="169"/>
    </location>
</feature>
<dbReference type="AlphaFoldDB" id="A0A147B7T4"/>
<organism evidence="2">
    <name type="scientific">Alectorobius mimon</name>
    <dbReference type="NCBI Taxonomy" id="360319"/>
    <lineage>
        <taxon>Eukaryota</taxon>
        <taxon>Metazoa</taxon>
        <taxon>Ecdysozoa</taxon>
        <taxon>Arthropoda</taxon>
        <taxon>Chelicerata</taxon>
        <taxon>Arachnida</taxon>
        <taxon>Acari</taxon>
        <taxon>Parasitiformes</taxon>
        <taxon>Ixodida</taxon>
        <taxon>Ixodoidea</taxon>
        <taxon>Argasidae</taxon>
        <taxon>Ornithodorinae</taxon>
        <taxon>Alectorobius</taxon>
    </lineage>
</organism>
<accession>A0A147B7T4</accession>
<name>A0A147B7T4_9ACAR</name>
<feature type="compositionally biased region" description="Polar residues" evidence="1">
    <location>
        <begin position="127"/>
        <end position="138"/>
    </location>
</feature>
<feature type="region of interest" description="Disordered" evidence="1">
    <location>
        <begin position="25"/>
        <end position="71"/>
    </location>
</feature>
<sequence length="169" mass="17514">IQGSLPPATLSEAVTRISDNINTFEAEKTVATEETASSATERAVSAENSLPPVTERNSENPSHAEMTEVATKPVTMTAYVISTKPSASKDVDVTPKTARPATDETATGMATFEAASATKGVQETRDSATLPTYSQTIANGLPPTKQLETGTKSAPEMSENVASDVAAPG</sequence>
<reference evidence="2" key="1">
    <citation type="submission" date="2016-03" db="EMBL/GenBank/DDBJ databases">
        <title>Gut transcriptome analysis on engorged females of Ornithodoros mimon (Acari: Argasidae) and phylogenetic inferences of soft ticks.</title>
        <authorList>
            <person name="Landulfo G.A."/>
            <person name="Giovanni D."/>
            <person name="Carvalho E."/>
            <person name="Junqueira-de-Azevedo I."/>
            <person name="Patane J."/>
            <person name="Mendoca R."/>
            <person name="Barros-Battesti D."/>
        </authorList>
    </citation>
    <scope>NUCLEOTIDE SEQUENCE</scope>
    <source>
        <strain evidence="2">Females</strain>
        <tissue evidence="2">Gut</tissue>
    </source>
</reference>